<dbReference type="SUPFAM" id="SSF53850">
    <property type="entry name" value="Periplasmic binding protein-like II"/>
    <property type="match status" value="1"/>
</dbReference>
<accession>A0A561PZ88</accession>
<dbReference type="EMBL" id="VIWP01000019">
    <property type="protein sequence ID" value="TWF43431.1"/>
    <property type="molecule type" value="Genomic_DNA"/>
</dbReference>
<evidence type="ECO:0000256" key="6">
    <source>
        <dbReference type="SAM" id="SignalP"/>
    </source>
</evidence>
<feature type="chain" id="PRO_5021864439" evidence="6">
    <location>
        <begin position="27"/>
        <end position="350"/>
    </location>
</feature>
<name>A0A561PZ88_9HYPH</name>
<dbReference type="AlphaFoldDB" id="A0A561PZ88"/>
<dbReference type="CDD" id="cd13589">
    <property type="entry name" value="PBP2_polyamine_RpCGA009"/>
    <property type="match status" value="1"/>
</dbReference>
<protein>
    <submittedName>
        <fullName evidence="7">Putative spermidine/putrescine transport system substrate-binding protein/mannopine transport system substrate-binding protein</fullName>
    </submittedName>
</protein>
<dbReference type="RefSeq" id="WP_145643600.1">
    <property type="nucleotide sequence ID" value="NZ_VIWP01000019.1"/>
</dbReference>
<dbReference type="PANTHER" id="PTHR30006:SF3">
    <property type="entry name" value="THIAMINE-BINDING PERIPLASMIC PROTEIN"/>
    <property type="match status" value="1"/>
</dbReference>
<dbReference type="GO" id="GO:0015888">
    <property type="term" value="P:thiamine transport"/>
    <property type="evidence" value="ECO:0007669"/>
    <property type="project" value="TreeGrafter"/>
</dbReference>
<dbReference type="Proteomes" id="UP000320653">
    <property type="component" value="Unassembled WGS sequence"/>
</dbReference>
<sequence>MNYGIRHAFLICTTMTTLLFSATAQAEDLVIAATGGAFYQALKRDFFDPFTAKTGINIKFVEATTLEMNGKMRAMLSAGNVEYDILTTTGDSSIGDADVYQAIDCTKIPNAGTFGVPGACSDKSLLRTIGANLIAYDAQAFPSGGPKSWVDFWDVKRFPGDRCLIGGTTDNHIPLLAALLADGVKPADLYPIDYDRAIRKLEELKPHVAAYWTSYSQSQQLLRDGECVMSIMSNGRAQALSAEGSPVKVVWNQALVSPVGWGLAKNAPHPQAAYTFLDFWMTRPDAHLDFYKAFFYGTANKDLITLLTPEDQQEYYASAQNLPGQITVDSAWVGANLKDIQLRYARFLTQ</sequence>
<evidence type="ECO:0000256" key="1">
    <source>
        <dbReference type="ARBA" id="ARBA00004418"/>
    </source>
</evidence>
<dbReference type="Gene3D" id="3.40.190.10">
    <property type="entry name" value="Periplasmic binding protein-like II"/>
    <property type="match status" value="2"/>
</dbReference>
<dbReference type="Pfam" id="PF13416">
    <property type="entry name" value="SBP_bac_8"/>
    <property type="match status" value="1"/>
</dbReference>
<reference evidence="7 8" key="1">
    <citation type="submission" date="2019-06" db="EMBL/GenBank/DDBJ databases">
        <title>Sorghum-associated microbial communities from plants grown in Nebraska, USA.</title>
        <authorList>
            <person name="Schachtman D."/>
        </authorList>
    </citation>
    <scope>NUCLEOTIDE SEQUENCE [LARGE SCALE GENOMIC DNA]</scope>
    <source>
        <strain evidence="7 8">1225</strain>
    </source>
</reference>
<comment type="similarity">
    <text evidence="2">Belongs to the bacterial solute-binding protein 1 family.</text>
</comment>
<feature type="signal peptide" evidence="6">
    <location>
        <begin position="1"/>
        <end position="26"/>
    </location>
</feature>
<evidence type="ECO:0000313" key="7">
    <source>
        <dbReference type="EMBL" id="TWF43431.1"/>
    </source>
</evidence>
<comment type="subcellular location">
    <subcellularLocation>
        <location evidence="1">Periplasm</location>
    </subcellularLocation>
</comment>
<evidence type="ECO:0000313" key="8">
    <source>
        <dbReference type="Proteomes" id="UP000320653"/>
    </source>
</evidence>
<keyword evidence="8" id="KW-1185">Reference proteome</keyword>
<dbReference type="PANTHER" id="PTHR30006">
    <property type="entry name" value="THIAMINE-BINDING PERIPLASMIC PROTEIN-RELATED"/>
    <property type="match status" value="1"/>
</dbReference>
<proteinExistence type="inferred from homology"/>
<evidence type="ECO:0000256" key="5">
    <source>
        <dbReference type="ARBA" id="ARBA00022764"/>
    </source>
</evidence>
<dbReference type="GO" id="GO:0030288">
    <property type="term" value="C:outer membrane-bounded periplasmic space"/>
    <property type="evidence" value="ECO:0007669"/>
    <property type="project" value="TreeGrafter"/>
</dbReference>
<dbReference type="OrthoDB" id="9815444at2"/>
<dbReference type="GO" id="GO:0030975">
    <property type="term" value="F:thiamine binding"/>
    <property type="evidence" value="ECO:0007669"/>
    <property type="project" value="TreeGrafter"/>
</dbReference>
<gene>
    <name evidence="7" type="ORF">FHW37_1194</name>
</gene>
<dbReference type="InterPro" id="IPR006059">
    <property type="entry name" value="SBP"/>
</dbReference>
<keyword evidence="5" id="KW-0574">Periplasm</keyword>
<dbReference type="GO" id="GO:0030976">
    <property type="term" value="F:thiamine pyrophosphate binding"/>
    <property type="evidence" value="ECO:0007669"/>
    <property type="project" value="TreeGrafter"/>
</dbReference>
<evidence type="ECO:0000256" key="2">
    <source>
        <dbReference type="ARBA" id="ARBA00008520"/>
    </source>
</evidence>
<evidence type="ECO:0000256" key="4">
    <source>
        <dbReference type="ARBA" id="ARBA00022729"/>
    </source>
</evidence>
<organism evidence="7 8">
    <name type="scientific">Neorhizobium alkalisoli</name>
    <dbReference type="NCBI Taxonomy" id="528178"/>
    <lineage>
        <taxon>Bacteria</taxon>
        <taxon>Pseudomonadati</taxon>
        <taxon>Pseudomonadota</taxon>
        <taxon>Alphaproteobacteria</taxon>
        <taxon>Hyphomicrobiales</taxon>
        <taxon>Rhizobiaceae</taxon>
        <taxon>Rhizobium/Agrobacterium group</taxon>
        <taxon>Neorhizobium</taxon>
    </lineage>
</organism>
<keyword evidence="4 6" id="KW-0732">Signal</keyword>
<evidence type="ECO:0000256" key="3">
    <source>
        <dbReference type="ARBA" id="ARBA00022448"/>
    </source>
</evidence>
<keyword evidence="3" id="KW-0813">Transport</keyword>
<comment type="caution">
    <text evidence="7">The sequence shown here is derived from an EMBL/GenBank/DDBJ whole genome shotgun (WGS) entry which is preliminary data.</text>
</comment>